<dbReference type="SUPFAM" id="SSF49464">
    <property type="entry name" value="Carboxypeptidase regulatory domain-like"/>
    <property type="match status" value="1"/>
</dbReference>
<accession>A0ABY7T3L9</accession>
<protein>
    <submittedName>
        <fullName evidence="1">Carboxypeptidase-like regulatory domain-containing protein</fullName>
    </submittedName>
</protein>
<proteinExistence type="predicted"/>
<dbReference type="Pfam" id="PF13715">
    <property type="entry name" value="CarbopepD_reg_2"/>
    <property type="match status" value="1"/>
</dbReference>
<name>A0ABY7T3L9_9SPHI</name>
<dbReference type="Gene3D" id="2.60.40.1120">
    <property type="entry name" value="Carboxypeptidase-like, regulatory domain"/>
    <property type="match status" value="1"/>
</dbReference>
<dbReference type="EMBL" id="CP117167">
    <property type="protein sequence ID" value="WCT11039.1"/>
    <property type="molecule type" value="Genomic_DNA"/>
</dbReference>
<organism evidence="1 2">
    <name type="scientific">Mucilaginibacter jinjuensis</name>
    <dbReference type="NCBI Taxonomy" id="1176721"/>
    <lineage>
        <taxon>Bacteria</taxon>
        <taxon>Pseudomonadati</taxon>
        <taxon>Bacteroidota</taxon>
        <taxon>Sphingobacteriia</taxon>
        <taxon>Sphingobacteriales</taxon>
        <taxon>Sphingobacteriaceae</taxon>
        <taxon>Mucilaginibacter</taxon>
    </lineage>
</organism>
<evidence type="ECO:0000313" key="2">
    <source>
        <dbReference type="Proteomes" id="UP001216139"/>
    </source>
</evidence>
<sequence>MQQVSIASNEKMKLGTLLQKVAYKSNFSFVYNNQYVRADSVVAVRPYNGRLDNFLNKLFGSNYEFKEVPGYIVIRHAPGRFYMVADADRSQPDQILIKGHVMDVQTNQNISGVSVYEKNFSTSTLTDAQGNFELRLKKPDGQYMLTASKDNYRDTSLYLLQDVVIVNSTVKEKRYKYDPTADQSKFKKRNGLSRLFVSSKQMIQDMNLGGLFQYSPYQISLTPGLSSHGMFNSQVINHVSINLIGGYTAGIDGVELSGGFNIDRSDVKYFQAATLFNFVGRNFKGVQLAGLYNHVVNNASGFQASGIINIAHNFKSGVQATLVGNFVDTSGGVQVSYIVNRAKSVAGTQIAAILNRAKKVKGIQIGLINIADSSDYTLGVLNLVKNGDKGIGISADNASTLHLEFRSGGHTLYGVVGYEYNNVSRVSGLDLGFGVHTLRVKRFGLDAEYTSQNGISFTSVQGNVHSLKMLPTYTYHRFRLFAGPTLDLARSPEDNQLKTSGWVINQHFENGNKIVWSSGFNYGLQFLL</sequence>
<gene>
    <name evidence="1" type="ORF">PQO05_20075</name>
</gene>
<keyword evidence="2" id="KW-1185">Reference proteome</keyword>
<dbReference type="Proteomes" id="UP001216139">
    <property type="component" value="Chromosome"/>
</dbReference>
<dbReference type="RefSeq" id="WP_273629226.1">
    <property type="nucleotide sequence ID" value="NZ_CP117167.1"/>
</dbReference>
<dbReference type="InterPro" id="IPR008969">
    <property type="entry name" value="CarboxyPept-like_regulatory"/>
</dbReference>
<reference evidence="1 2" key="1">
    <citation type="submission" date="2023-02" db="EMBL/GenBank/DDBJ databases">
        <title>Genome sequence of Mucilaginibacter jinjuensis strain KACC 16571.</title>
        <authorList>
            <person name="Kim S."/>
            <person name="Heo J."/>
            <person name="Kwon S.-W."/>
        </authorList>
    </citation>
    <scope>NUCLEOTIDE SEQUENCE [LARGE SCALE GENOMIC DNA]</scope>
    <source>
        <strain evidence="1 2">KACC 16571</strain>
    </source>
</reference>
<evidence type="ECO:0000313" key="1">
    <source>
        <dbReference type="EMBL" id="WCT11039.1"/>
    </source>
</evidence>